<feature type="region of interest" description="Disordered" evidence="2">
    <location>
        <begin position="96"/>
        <end position="141"/>
    </location>
</feature>
<sequence>MTVKISMEVPPEMIKRMETLDDASLAALCDAEVAKRIYYLETVLQGWKTYKKVKEEHRRLLFLMLKAENKNPLHDYERLVLYPKVVDKKNDELPKKVDSETKSIDGSSTTSTARLGADSSDSSNEESGTQSPVSELQSPSPRDIVKSGVAVILVQKDAASLFKKPSLQDRKPNEPTKRTHKQSSTPSVVPPKNRNPVAVLLDSAEDQSVVGVSENLLLSENIVLAAQKVRMALDNVEFLQSASFNNSGNSLTKLNLLKLESKLMQSVSEVSKVEARNTLNLSKGTLKRQKKAAKKAADAAMTERKNLEKRLEAERQSRLAAEALIALSAKSSKLTETIVTSSSKLPIMSTLPLDSEEEETLPLTKEELNLFSDILKSGKTEFEAGSKEYLLMKKYEANRVQLEAFLRKNCDIEAKYNSEMLKQIRQLTDEIQGISSPQQLTKEEEMKKAMDYIKSKMELWKNSSAPQAPHFVEMYQYFSRNINSGIANVICGYLPYEYLPNAEFEQTMLMQYQSGRMFEKIVDKSEEENPVC</sequence>
<feature type="compositionally biased region" description="Basic and acidic residues" evidence="2">
    <location>
        <begin position="166"/>
        <end position="177"/>
    </location>
</feature>
<dbReference type="WBParaSite" id="Csp11.Scaffold582.g4663.t1">
    <property type="protein sequence ID" value="Csp11.Scaffold582.g4663.t1"/>
    <property type="gene ID" value="Csp11.Scaffold582.g4663"/>
</dbReference>
<protein>
    <submittedName>
        <fullName evidence="4">ENT domain-containing protein</fullName>
    </submittedName>
</protein>
<keyword evidence="1" id="KW-0175">Coiled coil</keyword>
<organism evidence="3 4">
    <name type="scientific">Caenorhabditis tropicalis</name>
    <dbReference type="NCBI Taxonomy" id="1561998"/>
    <lineage>
        <taxon>Eukaryota</taxon>
        <taxon>Metazoa</taxon>
        <taxon>Ecdysozoa</taxon>
        <taxon>Nematoda</taxon>
        <taxon>Chromadorea</taxon>
        <taxon>Rhabditida</taxon>
        <taxon>Rhabditina</taxon>
        <taxon>Rhabditomorpha</taxon>
        <taxon>Rhabditoidea</taxon>
        <taxon>Rhabditidae</taxon>
        <taxon>Peloderinae</taxon>
        <taxon>Caenorhabditis</taxon>
    </lineage>
</organism>
<dbReference type="eggNOG" id="ENOG502THJH">
    <property type="taxonomic scope" value="Eukaryota"/>
</dbReference>
<dbReference type="AlphaFoldDB" id="A0A1I7TCU3"/>
<evidence type="ECO:0000256" key="1">
    <source>
        <dbReference type="SAM" id="Coils"/>
    </source>
</evidence>
<keyword evidence="3" id="KW-1185">Reference proteome</keyword>
<evidence type="ECO:0000313" key="3">
    <source>
        <dbReference type="Proteomes" id="UP000095282"/>
    </source>
</evidence>
<dbReference type="Proteomes" id="UP000095282">
    <property type="component" value="Unplaced"/>
</dbReference>
<evidence type="ECO:0000313" key="4">
    <source>
        <dbReference type="WBParaSite" id="Csp11.Scaffold582.g4663.t1"/>
    </source>
</evidence>
<reference evidence="4" key="1">
    <citation type="submission" date="2016-11" db="UniProtKB">
        <authorList>
            <consortium name="WormBaseParasite"/>
        </authorList>
    </citation>
    <scope>IDENTIFICATION</scope>
</reference>
<feature type="coiled-coil region" evidence="1">
    <location>
        <begin position="290"/>
        <end position="324"/>
    </location>
</feature>
<proteinExistence type="predicted"/>
<feature type="compositionally biased region" description="Polar residues" evidence="2">
    <location>
        <begin position="104"/>
        <end position="140"/>
    </location>
</feature>
<evidence type="ECO:0000256" key="2">
    <source>
        <dbReference type="SAM" id="MobiDB-lite"/>
    </source>
</evidence>
<name>A0A1I7TCU3_9PELO</name>
<feature type="region of interest" description="Disordered" evidence="2">
    <location>
        <begin position="163"/>
        <end position="194"/>
    </location>
</feature>
<accession>A0A1I7TCU3</accession>